<proteinExistence type="predicted"/>
<comment type="caution">
    <text evidence="2">The sequence shown here is derived from an EMBL/GenBank/DDBJ whole genome shotgun (WGS) entry which is preliminary data.</text>
</comment>
<accession>A0A9D4I5U2</accession>
<gene>
    <name evidence="2" type="ORF">DPMN_183768</name>
</gene>
<feature type="region of interest" description="Disordered" evidence="1">
    <location>
        <begin position="1"/>
        <end position="37"/>
    </location>
</feature>
<name>A0A9D4I5U2_DREPO</name>
<dbReference type="EMBL" id="JAIWYP010000010">
    <property type="protein sequence ID" value="KAH3749274.1"/>
    <property type="molecule type" value="Genomic_DNA"/>
</dbReference>
<sequence>MFKLAQNQPTDQPTNQPTDQPTNRQDKNNMSPTTIRGMFKNNEGVRVGYNMFKKKIGGEGGIMWVRGGYNGEREGEGDVLNKSTALRYSVRVWWSFCEGVVRGRGGYNVGCVRGGYNGGGGGDDV</sequence>
<dbReference type="Proteomes" id="UP000828390">
    <property type="component" value="Unassembled WGS sequence"/>
</dbReference>
<evidence type="ECO:0000313" key="2">
    <source>
        <dbReference type="EMBL" id="KAH3749274.1"/>
    </source>
</evidence>
<feature type="compositionally biased region" description="Low complexity" evidence="1">
    <location>
        <begin position="1"/>
        <end position="23"/>
    </location>
</feature>
<reference evidence="2" key="1">
    <citation type="journal article" date="2019" name="bioRxiv">
        <title>The Genome of the Zebra Mussel, Dreissena polymorpha: A Resource for Invasive Species Research.</title>
        <authorList>
            <person name="McCartney M.A."/>
            <person name="Auch B."/>
            <person name="Kono T."/>
            <person name="Mallez S."/>
            <person name="Zhang Y."/>
            <person name="Obille A."/>
            <person name="Becker A."/>
            <person name="Abrahante J.E."/>
            <person name="Garbe J."/>
            <person name="Badalamenti J.P."/>
            <person name="Herman A."/>
            <person name="Mangelson H."/>
            <person name="Liachko I."/>
            <person name="Sullivan S."/>
            <person name="Sone E.D."/>
            <person name="Koren S."/>
            <person name="Silverstein K.A.T."/>
            <person name="Beckman K.B."/>
            <person name="Gohl D.M."/>
        </authorList>
    </citation>
    <scope>NUCLEOTIDE SEQUENCE</scope>
    <source>
        <strain evidence="2">Duluth1</strain>
        <tissue evidence="2">Whole animal</tissue>
    </source>
</reference>
<evidence type="ECO:0000313" key="3">
    <source>
        <dbReference type="Proteomes" id="UP000828390"/>
    </source>
</evidence>
<evidence type="ECO:0000256" key="1">
    <source>
        <dbReference type="SAM" id="MobiDB-lite"/>
    </source>
</evidence>
<keyword evidence="3" id="KW-1185">Reference proteome</keyword>
<reference evidence="2" key="2">
    <citation type="submission" date="2020-11" db="EMBL/GenBank/DDBJ databases">
        <authorList>
            <person name="McCartney M.A."/>
            <person name="Auch B."/>
            <person name="Kono T."/>
            <person name="Mallez S."/>
            <person name="Becker A."/>
            <person name="Gohl D.M."/>
            <person name="Silverstein K.A.T."/>
            <person name="Koren S."/>
            <person name="Bechman K.B."/>
            <person name="Herman A."/>
            <person name="Abrahante J.E."/>
            <person name="Garbe J."/>
        </authorList>
    </citation>
    <scope>NUCLEOTIDE SEQUENCE</scope>
    <source>
        <strain evidence="2">Duluth1</strain>
        <tissue evidence="2">Whole animal</tissue>
    </source>
</reference>
<dbReference type="AlphaFoldDB" id="A0A9D4I5U2"/>
<protein>
    <submittedName>
        <fullName evidence="2">Uncharacterized protein</fullName>
    </submittedName>
</protein>
<organism evidence="2 3">
    <name type="scientific">Dreissena polymorpha</name>
    <name type="common">Zebra mussel</name>
    <name type="synonym">Mytilus polymorpha</name>
    <dbReference type="NCBI Taxonomy" id="45954"/>
    <lineage>
        <taxon>Eukaryota</taxon>
        <taxon>Metazoa</taxon>
        <taxon>Spiralia</taxon>
        <taxon>Lophotrochozoa</taxon>
        <taxon>Mollusca</taxon>
        <taxon>Bivalvia</taxon>
        <taxon>Autobranchia</taxon>
        <taxon>Heteroconchia</taxon>
        <taxon>Euheterodonta</taxon>
        <taxon>Imparidentia</taxon>
        <taxon>Neoheterodontei</taxon>
        <taxon>Myida</taxon>
        <taxon>Dreissenoidea</taxon>
        <taxon>Dreissenidae</taxon>
        <taxon>Dreissena</taxon>
    </lineage>
</organism>